<organism evidence="5 6">
    <name type="scientific">Pseudo-nitzschia multistriata</name>
    <dbReference type="NCBI Taxonomy" id="183589"/>
    <lineage>
        <taxon>Eukaryota</taxon>
        <taxon>Sar</taxon>
        <taxon>Stramenopiles</taxon>
        <taxon>Ochrophyta</taxon>
        <taxon>Bacillariophyta</taxon>
        <taxon>Bacillariophyceae</taxon>
        <taxon>Bacillariophycidae</taxon>
        <taxon>Bacillariales</taxon>
        <taxon>Bacillariaceae</taxon>
        <taxon>Pseudo-nitzschia</taxon>
    </lineage>
</organism>
<evidence type="ECO:0000256" key="3">
    <source>
        <dbReference type="PROSITE-ProRule" id="PRU00221"/>
    </source>
</evidence>
<keyword evidence="2" id="KW-0677">Repeat</keyword>
<evidence type="ECO:0000313" key="6">
    <source>
        <dbReference type="Proteomes" id="UP000291116"/>
    </source>
</evidence>
<dbReference type="SMART" id="SM00320">
    <property type="entry name" value="WD40"/>
    <property type="match status" value="4"/>
</dbReference>
<evidence type="ECO:0000256" key="2">
    <source>
        <dbReference type="ARBA" id="ARBA00022737"/>
    </source>
</evidence>
<dbReference type="EMBL" id="CAACVS010000060">
    <property type="protein sequence ID" value="VEU35515.1"/>
    <property type="molecule type" value="Genomic_DNA"/>
</dbReference>
<dbReference type="InterPro" id="IPR020472">
    <property type="entry name" value="WD40_PAC1"/>
</dbReference>
<sequence length="515" mass="55051">MITNAKLKGHGAAVLCLDLSSSSTSSSLPLSGSPLLLSGSEDGTARLWDLRDHRRRACLCIKVPGGGDVLSAVFAPPPPVAEALTSMPTPNETTAFGRDCTVYLGVENAVLEYDLRHAESPVLLSEPTKNWGEVLQNQDEVNQISLAYYNKHKSNKISGGGGSKKKKNQKKKGGSGGNKKNPQQYPSSGCLDTKDSLFLAACDDAGKIRWAESSLSSNYSNNNTVPVAACAKDSYESSSSSTILHHDNHGVAVVPACAFRPIHKTGSGVGSAILELASGGTDCKIQLWDVLRPKKPISTFFINKNANEEERSKPQVCNPPFIYSLAWSNDGTSLAAGLGDGTIGIFEINNRKLVQSQLLVGNECTDGTMHYAHGSSVASVVYPSFSVPTNDRIMCSAGSDGSIVFWDSGKTNGELWDEDTETSSCNNNKDGSEDAVEHLLPPKLLEELRREGSGTYHGSATTASHKPRILFDISHDQKINWITRAAPSNGVATECNDTIFVADTSPEITSYTIPL</sequence>
<evidence type="ECO:0000313" key="5">
    <source>
        <dbReference type="EMBL" id="VEU35515.1"/>
    </source>
</evidence>
<dbReference type="Gene3D" id="2.130.10.10">
    <property type="entry name" value="YVTN repeat-like/Quinoprotein amine dehydrogenase"/>
    <property type="match status" value="2"/>
</dbReference>
<dbReference type="PRINTS" id="PR00320">
    <property type="entry name" value="GPROTEINBRPT"/>
</dbReference>
<feature type="region of interest" description="Disordered" evidence="4">
    <location>
        <begin position="155"/>
        <end position="186"/>
    </location>
</feature>
<name>A0A448Z0I7_9STRA</name>
<feature type="compositionally biased region" description="Basic residues" evidence="4">
    <location>
        <begin position="163"/>
        <end position="173"/>
    </location>
</feature>
<dbReference type="Proteomes" id="UP000291116">
    <property type="component" value="Unassembled WGS sequence"/>
</dbReference>
<protein>
    <submittedName>
        <fullName evidence="5">Uncharacterized protein</fullName>
    </submittedName>
</protein>
<dbReference type="InterPro" id="IPR036322">
    <property type="entry name" value="WD40_repeat_dom_sf"/>
</dbReference>
<gene>
    <name evidence="5" type="ORF">PSNMU_V1.4_AUG-EV-PASAV3_0021630</name>
</gene>
<dbReference type="InterPro" id="IPR015943">
    <property type="entry name" value="WD40/YVTN_repeat-like_dom_sf"/>
</dbReference>
<dbReference type="InterPro" id="IPR019775">
    <property type="entry name" value="WD40_repeat_CS"/>
</dbReference>
<dbReference type="PANTHER" id="PTHR44666">
    <property type="entry name" value="WD REPEAT-CONTAINING PROTEIN 53"/>
    <property type="match status" value="1"/>
</dbReference>
<accession>A0A448Z0I7</accession>
<dbReference type="InterPro" id="IPR042453">
    <property type="entry name" value="WDR53"/>
</dbReference>
<evidence type="ECO:0000256" key="1">
    <source>
        <dbReference type="ARBA" id="ARBA00022574"/>
    </source>
</evidence>
<evidence type="ECO:0000256" key="4">
    <source>
        <dbReference type="SAM" id="MobiDB-lite"/>
    </source>
</evidence>
<dbReference type="Pfam" id="PF00400">
    <property type="entry name" value="WD40"/>
    <property type="match status" value="3"/>
</dbReference>
<proteinExistence type="predicted"/>
<keyword evidence="1 3" id="KW-0853">WD repeat</keyword>
<keyword evidence="6" id="KW-1185">Reference proteome</keyword>
<dbReference type="InterPro" id="IPR001680">
    <property type="entry name" value="WD40_rpt"/>
</dbReference>
<dbReference type="PANTHER" id="PTHR44666:SF1">
    <property type="entry name" value="WD REPEAT-CONTAINING PROTEIN 53"/>
    <property type="match status" value="1"/>
</dbReference>
<dbReference type="PROSITE" id="PS00678">
    <property type="entry name" value="WD_REPEATS_1"/>
    <property type="match status" value="1"/>
</dbReference>
<dbReference type="SUPFAM" id="SSF50978">
    <property type="entry name" value="WD40 repeat-like"/>
    <property type="match status" value="2"/>
</dbReference>
<reference evidence="5 6" key="1">
    <citation type="submission" date="2019-01" db="EMBL/GenBank/DDBJ databases">
        <authorList>
            <person name="Ferrante I. M."/>
        </authorList>
    </citation>
    <scope>NUCLEOTIDE SEQUENCE [LARGE SCALE GENOMIC DNA]</scope>
    <source>
        <strain evidence="5 6">B856</strain>
    </source>
</reference>
<dbReference type="PROSITE" id="PS50082">
    <property type="entry name" value="WD_REPEATS_2"/>
    <property type="match status" value="1"/>
</dbReference>
<dbReference type="OrthoDB" id="2161379at2759"/>
<feature type="repeat" description="WD" evidence="3">
    <location>
        <begin position="7"/>
        <end position="58"/>
    </location>
</feature>
<dbReference type="AlphaFoldDB" id="A0A448Z0I7"/>